<dbReference type="InterPro" id="IPR053146">
    <property type="entry name" value="QDO-like"/>
</dbReference>
<feature type="domain" description="Cupin type-2" evidence="1">
    <location>
        <begin position="56"/>
        <end position="125"/>
    </location>
</feature>
<evidence type="ECO:0000259" key="1">
    <source>
        <dbReference type="Pfam" id="PF07883"/>
    </source>
</evidence>
<proteinExistence type="predicted"/>
<dbReference type="RefSeq" id="WP_114466463.1">
    <property type="nucleotide sequence ID" value="NZ_QPJK01000001.1"/>
</dbReference>
<dbReference type="InterPro" id="IPR011051">
    <property type="entry name" value="RmlC_Cupin_sf"/>
</dbReference>
<dbReference type="InterPro" id="IPR013096">
    <property type="entry name" value="Cupin_2"/>
</dbReference>
<sequence length="172" mass="18734">MTQTPRISFDEPHGDALAVPAGAAPTFWQPVPANGHAECILSEKNIRSVHRFSMGTQTLPPGGRVRLHAHDTSEEVFYVLRGQGRAEIGGETHRMAPGATLYMGHNVPHTFINDGDTELQWVWFFMPGGLEDFFAAIGRARQAGEAAPEPFARPSDVLQIEANTVFAPPPHA</sequence>
<dbReference type="Gene3D" id="2.60.120.10">
    <property type="entry name" value="Jelly Rolls"/>
    <property type="match status" value="1"/>
</dbReference>
<keyword evidence="3" id="KW-1185">Reference proteome</keyword>
<name>A0A368Y8I0_9BURK</name>
<dbReference type="Proteomes" id="UP000252884">
    <property type="component" value="Unassembled WGS sequence"/>
</dbReference>
<protein>
    <submittedName>
        <fullName evidence="2">Cupin domain</fullName>
    </submittedName>
</protein>
<organism evidence="2 3">
    <name type="scientific">Pseudorhodoferax soli</name>
    <dbReference type="NCBI Taxonomy" id="545864"/>
    <lineage>
        <taxon>Bacteria</taxon>
        <taxon>Pseudomonadati</taxon>
        <taxon>Pseudomonadota</taxon>
        <taxon>Betaproteobacteria</taxon>
        <taxon>Burkholderiales</taxon>
        <taxon>Comamonadaceae</taxon>
    </lineage>
</organism>
<evidence type="ECO:0000313" key="3">
    <source>
        <dbReference type="Proteomes" id="UP000252884"/>
    </source>
</evidence>
<reference evidence="2 3" key="1">
    <citation type="submission" date="2018-07" db="EMBL/GenBank/DDBJ databases">
        <title>Genomic Encyclopedia of Type Strains, Phase IV (KMG-IV): sequencing the most valuable type-strain genomes for metagenomic binning, comparative biology and taxonomic classification.</title>
        <authorList>
            <person name="Goeker M."/>
        </authorList>
    </citation>
    <scope>NUCLEOTIDE SEQUENCE [LARGE SCALE GENOMIC DNA]</scope>
    <source>
        <strain evidence="2 3">DSM 21634</strain>
    </source>
</reference>
<accession>A0A368Y8I0</accession>
<evidence type="ECO:0000313" key="2">
    <source>
        <dbReference type="EMBL" id="RCW76405.1"/>
    </source>
</evidence>
<dbReference type="InterPro" id="IPR014710">
    <property type="entry name" value="RmlC-like_jellyroll"/>
</dbReference>
<dbReference type="SUPFAM" id="SSF51182">
    <property type="entry name" value="RmlC-like cupins"/>
    <property type="match status" value="1"/>
</dbReference>
<dbReference type="PANTHER" id="PTHR36440:SF1">
    <property type="entry name" value="PUTATIVE (AFU_ORTHOLOGUE AFUA_8G07350)-RELATED"/>
    <property type="match status" value="1"/>
</dbReference>
<dbReference type="OrthoDB" id="116921at2"/>
<gene>
    <name evidence="2" type="ORF">DES41_1011011</name>
</gene>
<dbReference type="Pfam" id="PF07883">
    <property type="entry name" value="Cupin_2"/>
    <property type="match status" value="1"/>
</dbReference>
<dbReference type="PANTHER" id="PTHR36440">
    <property type="entry name" value="PUTATIVE (AFU_ORTHOLOGUE AFUA_8G07350)-RELATED"/>
    <property type="match status" value="1"/>
</dbReference>
<comment type="caution">
    <text evidence="2">The sequence shown here is derived from an EMBL/GenBank/DDBJ whole genome shotgun (WGS) entry which is preliminary data.</text>
</comment>
<dbReference type="EMBL" id="QPJK01000001">
    <property type="protein sequence ID" value="RCW76405.1"/>
    <property type="molecule type" value="Genomic_DNA"/>
</dbReference>
<dbReference type="AlphaFoldDB" id="A0A368Y8I0"/>